<protein>
    <recommendedName>
        <fullName evidence="3">DUF4371 domain-containing protein</fullName>
    </recommendedName>
</protein>
<evidence type="ECO:0000313" key="1">
    <source>
        <dbReference type="EMBL" id="CAH3153683.1"/>
    </source>
</evidence>
<evidence type="ECO:0000313" key="2">
    <source>
        <dbReference type="Proteomes" id="UP001159428"/>
    </source>
</evidence>
<dbReference type="Proteomes" id="UP001159428">
    <property type="component" value="Unassembled WGS sequence"/>
</dbReference>
<evidence type="ECO:0008006" key="3">
    <source>
        <dbReference type="Google" id="ProtNLM"/>
    </source>
</evidence>
<name>A0AAU9XPJ0_9CNID</name>
<organism evidence="1 2">
    <name type="scientific">Pocillopora meandrina</name>
    <dbReference type="NCBI Taxonomy" id="46732"/>
    <lineage>
        <taxon>Eukaryota</taxon>
        <taxon>Metazoa</taxon>
        <taxon>Cnidaria</taxon>
        <taxon>Anthozoa</taxon>
        <taxon>Hexacorallia</taxon>
        <taxon>Scleractinia</taxon>
        <taxon>Astrocoeniina</taxon>
        <taxon>Pocilloporidae</taxon>
        <taxon>Pocillopora</taxon>
    </lineage>
</organism>
<dbReference type="AlphaFoldDB" id="A0AAU9XPJ0"/>
<reference evidence="1 2" key="1">
    <citation type="submission" date="2022-05" db="EMBL/GenBank/DDBJ databases">
        <authorList>
            <consortium name="Genoscope - CEA"/>
            <person name="William W."/>
        </authorList>
    </citation>
    <scope>NUCLEOTIDE SEQUENCE [LARGE SCALE GENOMIC DNA]</scope>
</reference>
<proteinExistence type="predicted"/>
<dbReference type="EMBL" id="CALNXJ010000054">
    <property type="protein sequence ID" value="CAH3153683.1"/>
    <property type="molecule type" value="Genomic_DNA"/>
</dbReference>
<accession>A0AAU9XPJ0</accession>
<dbReference type="PANTHER" id="PTHR46880">
    <property type="entry name" value="RAS-ASSOCIATING DOMAIN-CONTAINING PROTEIN"/>
    <property type="match status" value="1"/>
</dbReference>
<feature type="non-terminal residue" evidence="1">
    <location>
        <position position="456"/>
    </location>
</feature>
<comment type="caution">
    <text evidence="1">The sequence shown here is derived from an EMBL/GenBank/DDBJ whole genome shotgun (WGS) entry which is preliminary data.</text>
</comment>
<keyword evidence="2" id="KW-1185">Reference proteome</keyword>
<dbReference type="InterPro" id="IPR012337">
    <property type="entry name" value="RNaseH-like_sf"/>
</dbReference>
<gene>
    <name evidence="1" type="ORF">PMEA_00027399</name>
</gene>
<dbReference type="SUPFAM" id="SSF53098">
    <property type="entry name" value="Ribonuclease H-like"/>
    <property type="match status" value="1"/>
</dbReference>
<dbReference type="PANTHER" id="PTHR46880:SF5">
    <property type="entry name" value="DUF4371 DOMAIN-CONTAINING PROTEIN"/>
    <property type="match status" value="1"/>
</dbReference>
<sequence>MSLYWQVQHGISYRNFPSMLKMMRTIGLEKLEHFQHESLWSVRGILTTMGRVIKEKITKAANEAKCYGLMVDDVTDIQVKEQNIIFIQYVENANVQIRFLAVKDLMEDAASPNAKTITENIKEELAKDDLDVQKFLCLASDGASVMVGKNNDVAALLKRENPRLVNVHCICHRLALACGDSNNEVEYMLTIERLLVQLYKWLENSCVKTAAYLKMQLRLRDMQLPADESKRHKIGHKLQRACRTRWLSTDKAVLGVWQDYTAILLTLSADEFRNDATAIGLLSQMKTVKFIGSIYILKMILPILTTISKCFQAGVVSFAKIVPTLQDQPDQSLQTSHQETQLKSFLKKYVGALTENIDARFQESSPVLDSFKIFDLLSVPAKTDDGFSEYGSSMIKKLADHYFPGPQHAEDHQQLIVEWQKAKYDLLQWKENDLPQAIRQGEGSITATDWCLSKLM</sequence>